<dbReference type="InterPro" id="IPR035979">
    <property type="entry name" value="RBD_domain_sf"/>
</dbReference>
<dbReference type="VEuPathDB" id="TrichDB:TVAGG3_1055640"/>
<dbReference type="InterPro" id="IPR000504">
    <property type="entry name" value="RRM_dom"/>
</dbReference>
<dbReference type="GO" id="GO:0003723">
    <property type="term" value="F:RNA binding"/>
    <property type="evidence" value="ECO:0007669"/>
    <property type="project" value="UniProtKB-UniRule"/>
</dbReference>
<dbReference type="Pfam" id="PF00076">
    <property type="entry name" value="RRM_1"/>
    <property type="match status" value="1"/>
</dbReference>
<dbReference type="Proteomes" id="UP000001542">
    <property type="component" value="Unassembled WGS sequence"/>
</dbReference>
<gene>
    <name evidence="3" type="ORF">TVAG_175650</name>
</gene>
<reference evidence="3" key="2">
    <citation type="journal article" date="2007" name="Science">
        <title>Draft genome sequence of the sexually transmitted pathogen Trichomonas vaginalis.</title>
        <authorList>
            <person name="Carlton J.M."/>
            <person name="Hirt R.P."/>
            <person name="Silva J.C."/>
            <person name="Delcher A.L."/>
            <person name="Schatz M."/>
            <person name="Zhao Q."/>
            <person name="Wortman J.R."/>
            <person name="Bidwell S.L."/>
            <person name="Alsmark U.C.M."/>
            <person name="Besteiro S."/>
            <person name="Sicheritz-Ponten T."/>
            <person name="Noel C.J."/>
            <person name="Dacks J.B."/>
            <person name="Foster P.G."/>
            <person name="Simillion C."/>
            <person name="Van de Peer Y."/>
            <person name="Miranda-Saavedra D."/>
            <person name="Barton G.J."/>
            <person name="Westrop G.D."/>
            <person name="Mueller S."/>
            <person name="Dessi D."/>
            <person name="Fiori P.L."/>
            <person name="Ren Q."/>
            <person name="Paulsen I."/>
            <person name="Zhang H."/>
            <person name="Bastida-Corcuera F.D."/>
            <person name="Simoes-Barbosa A."/>
            <person name="Brown M.T."/>
            <person name="Hayes R.D."/>
            <person name="Mukherjee M."/>
            <person name="Okumura C.Y."/>
            <person name="Schneider R."/>
            <person name="Smith A.J."/>
            <person name="Vanacova S."/>
            <person name="Villalvazo M."/>
            <person name="Haas B.J."/>
            <person name="Pertea M."/>
            <person name="Feldblyum T.V."/>
            <person name="Utterback T.R."/>
            <person name="Shu C.L."/>
            <person name="Osoegawa K."/>
            <person name="de Jong P.J."/>
            <person name="Hrdy I."/>
            <person name="Horvathova L."/>
            <person name="Zubacova Z."/>
            <person name="Dolezal P."/>
            <person name="Malik S.B."/>
            <person name="Logsdon J.M. Jr."/>
            <person name="Henze K."/>
            <person name="Gupta A."/>
            <person name="Wang C.C."/>
            <person name="Dunne R.L."/>
            <person name="Upcroft J.A."/>
            <person name="Upcroft P."/>
            <person name="White O."/>
            <person name="Salzberg S.L."/>
            <person name="Tang P."/>
            <person name="Chiu C.-H."/>
            <person name="Lee Y.-S."/>
            <person name="Embley T.M."/>
            <person name="Coombs G.H."/>
            <person name="Mottram J.C."/>
            <person name="Tachezy J."/>
            <person name="Fraser-Liggett C.M."/>
            <person name="Johnson P.J."/>
        </authorList>
    </citation>
    <scope>NUCLEOTIDE SEQUENCE [LARGE SCALE GENOMIC DNA]</scope>
    <source>
        <strain evidence="3">G3</strain>
    </source>
</reference>
<dbReference type="Gene3D" id="3.30.70.330">
    <property type="match status" value="1"/>
</dbReference>
<reference evidence="3" key="1">
    <citation type="submission" date="2006-10" db="EMBL/GenBank/DDBJ databases">
        <authorList>
            <person name="Amadeo P."/>
            <person name="Zhao Q."/>
            <person name="Wortman J."/>
            <person name="Fraser-Liggett C."/>
            <person name="Carlton J."/>
        </authorList>
    </citation>
    <scope>NUCLEOTIDE SEQUENCE</scope>
    <source>
        <strain evidence="3">G3</strain>
    </source>
</reference>
<keyword evidence="1" id="KW-0694">RNA-binding</keyword>
<accession>A2F5N3</accession>
<dbReference type="KEGG" id="tva:4757614"/>
<organism evidence="3 4">
    <name type="scientific">Trichomonas vaginalis (strain ATCC PRA-98 / G3)</name>
    <dbReference type="NCBI Taxonomy" id="412133"/>
    <lineage>
        <taxon>Eukaryota</taxon>
        <taxon>Metamonada</taxon>
        <taxon>Parabasalia</taxon>
        <taxon>Trichomonadida</taxon>
        <taxon>Trichomonadidae</taxon>
        <taxon>Trichomonas</taxon>
    </lineage>
</organism>
<name>A2F5N3_TRIV3</name>
<dbReference type="InterPro" id="IPR012677">
    <property type="entry name" value="Nucleotide-bd_a/b_plait_sf"/>
</dbReference>
<evidence type="ECO:0000256" key="1">
    <source>
        <dbReference type="PROSITE-ProRule" id="PRU00176"/>
    </source>
</evidence>
<dbReference type="VEuPathDB" id="TrichDB:TVAG_175650"/>
<evidence type="ECO:0000313" key="3">
    <source>
        <dbReference type="EMBL" id="EAX99796.1"/>
    </source>
</evidence>
<dbReference type="PROSITE" id="PS50102">
    <property type="entry name" value="RRM"/>
    <property type="match status" value="1"/>
</dbReference>
<dbReference type="AlphaFoldDB" id="A2F5N3"/>
<sequence length="180" mass="20693">MTSTLTSVFFKLDKCESSDSYSNQLPAKCYAMNVIKTWISKFSGGENISFQCFDLQESEKSYSTRIEFLDHFKANYFRRSMSYKETKEYKIVAFWFGIRAAHEVIVNGLPPNISRRKIFKEFEKHGDIGRVTPYKDNPTKFWVAFISSKGAKKAIDIESPSFCGQKLYICMSKKVSAKSG</sequence>
<feature type="domain" description="RRM" evidence="2">
    <location>
        <begin position="102"/>
        <end position="174"/>
    </location>
</feature>
<dbReference type="CDD" id="cd00590">
    <property type="entry name" value="RRM_SF"/>
    <property type="match status" value="1"/>
</dbReference>
<protein>
    <recommendedName>
        <fullName evidence="2">RRM domain-containing protein</fullName>
    </recommendedName>
</protein>
<keyword evidence="4" id="KW-1185">Reference proteome</keyword>
<dbReference type="InParanoid" id="A2F5N3"/>
<evidence type="ECO:0000259" key="2">
    <source>
        <dbReference type="PROSITE" id="PS50102"/>
    </source>
</evidence>
<dbReference type="EMBL" id="DS113625">
    <property type="protein sequence ID" value="EAX99796.1"/>
    <property type="molecule type" value="Genomic_DNA"/>
</dbReference>
<proteinExistence type="predicted"/>
<dbReference type="SUPFAM" id="SSF54928">
    <property type="entry name" value="RNA-binding domain, RBD"/>
    <property type="match status" value="1"/>
</dbReference>
<evidence type="ECO:0000313" key="4">
    <source>
        <dbReference type="Proteomes" id="UP000001542"/>
    </source>
</evidence>
<dbReference type="RefSeq" id="XP_001312726.1">
    <property type="nucleotide sequence ID" value="XM_001312725.1"/>
</dbReference>